<dbReference type="GO" id="GO:0016020">
    <property type="term" value="C:membrane"/>
    <property type="evidence" value="ECO:0007669"/>
    <property type="project" value="InterPro"/>
</dbReference>
<evidence type="ECO:0000256" key="9">
    <source>
        <dbReference type="ARBA" id="ARBA00034078"/>
    </source>
</evidence>
<keyword evidence="5" id="KW-0408">Iron</keyword>
<evidence type="ECO:0000256" key="7">
    <source>
        <dbReference type="ARBA" id="ARBA00023157"/>
    </source>
</evidence>
<evidence type="ECO:0000256" key="10">
    <source>
        <dbReference type="SAM" id="MobiDB-lite"/>
    </source>
</evidence>
<name>A0A0J6Z715_9MYCO</name>
<evidence type="ECO:0000256" key="2">
    <source>
        <dbReference type="ARBA" id="ARBA00015816"/>
    </source>
</evidence>
<dbReference type="GO" id="GO:0051537">
    <property type="term" value="F:2 iron, 2 sulfur cluster binding"/>
    <property type="evidence" value="ECO:0007669"/>
    <property type="project" value="UniProtKB-KW"/>
</dbReference>
<reference evidence="12 13" key="1">
    <citation type="journal article" date="2015" name="Genome Biol. Evol.">
        <title>Characterization of Three Mycobacterium spp. with Potential Use in Bioremediation by Genome Sequencing and Comparative Genomics.</title>
        <authorList>
            <person name="Das S."/>
            <person name="Pettersson B.M."/>
            <person name="Behra P.R."/>
            <person name="Ramesh M."/>
            <person name="Dasgupta S."/>
            <person name="Bhattacharya A."/>
            <person name="Kirsebom L.A."/>
        </authorList>
    </citation>
    <scope>NUCLEOTIDE SEQUENCE [LARGE SCALE GENOMIC DNA]</scope>
    <source>
        <strain evidence="12 13">DSM 44075</strain>
    </source>
</reference>
<keyword evidence="7" id="KW-1015">Disulfide bond</keyword>
<feature type="domain" description="Rieske" evidence="11">
    <location>
        <begin position="60"/>
        <end position="149"/>
    </location>
</feature>
<gene>
    <name evidence="12" type="primary">petC_1</name>
    <name evidence="12" type="ORF">MOBUDSM44075_00875</name>
</gene>
<dbReference type="Pfam" id="PF00355">
    <property type="entry name" value="Rieske"/>
    <property type="match status" value="1"/>
</dbReference>
<keyword evidence="4" id="KW-0479">Metal-binding</keyword>
<dbReference type="EMBL" id="JYNU01000005">
    <property type="protein sequence ID" value="KMO80411.1"/>
    <property type="molecule type" value="Genomic_DNA"/>
</dbReference>
<dbReference type="CDD" id="cd03467">
    <property type="entry name" value="Rieske"/>
    <property type="match status" value="1"/>
</dbReference>
<keyword evidence="12" id="KW-0560">Oxidoreductase</keyword>
<dbReference type="SUPFAM" id="SSF50022">
    <property type="entry name" value="ISP domain"/>
    <property type="match status" value="1"/>
</dbReference>
<evidence type="ECO:0000313" key="13">
    <source>
        <dbReference type="Proteomes" id="UP000036313"/>
    </source>
</evidence>
<dbReference type="GO" id="GO:0046872">
    <property type="term" value="F:metal ion binding"/>
    <property type="evidence" value="ECO:0007669"/>
    <property type="project" value="UniProtKB-KW"/>
</dbReference>
<dbReference type="RefSeq" id="WP_048422238.1">
    <property type="nucleotide sequence ID" value="NZ_JYNU01000005.1"/>
</dbReference>
<dbReference type="GO" id="GO:0016705">
    <property type="term" value="F:oxidoreductase activity, acting on paired donors, with incorporation or reduction of molecular oxygen"/>
    <property type="evidence" value="ECO:0007669"/>
    <property type="project" value="UniProtKB-ARBA"/>
</dbReference>
<dbReference type="PATRIC" id="fig|1807.14.peg.877"/>
<evidence type="ECO:0000256" key="3">
    <source>
        <dbReference type="ARBA" id="ARBA00022714"/>
    </source>
</evidence>
<evidence type="ECO:0000313" key="12">
    <source>
        <dbReference type="EMBL" id="KMO80411.1"/>
    </source>
</evidence>
<evidence type="ECO:0000256" key="1">
    <source>
        <dbReference type="ARBA" id="ARBA00002494"/>
    </source>
</evidence>
<comment type="cofactor">
    <cofactor evidence="9">
        <name>[2Fe-2S] cluster</name>
        <dbReference type="ChEBI" id="CHEBI:190135"/>
    </cofactor>
</comment>
<evidence type="ECO:0000259" key="11">
    <source>
        <dbReference type="PROSITE" id="PS51296"/>
    </source>
</evidence>
<keyword evidence="3" id="KW-0001">2Fe-2S</keyword>
<dbReference type="GO" id="GO:0004497">
    <property type="term" value="F:monooxygenase activity"/>
    <property type="evidence" value="ECO:0007669"/>
    <property type="project" value="UniProtKB-ARBA"/>
</dbReference>
<dbReference type="PANTHER" id="PTHR10134">
    <property type="entry name" value="CYTOCHROME B-C1 COMPLEX SUBUNIT RIESKE, MITOCHONDRIAL"/>
    <property type="match status" value="1"/>
</dbReference>
<dbReference type="PRINTS" id="PR00162">
    <property type="entry name" value="RIESKE"/>
</dbReference>
<evidence type="ECO:0000256" key="4">
    <source>
        <dbReference type="ARBA" id="ARBA00022723"/>
    </source>
</evidence>
<dbReference type="InterPro" id="IPR017941">
    <property type="entry name" value="Rieske_2Fe-2S"/>
</dbReference>
<dbReference type="InterPro" id="IPR014349">
    <property type="entry name" value="Rieske_Fe-S_prot"/>
</dbReference>
<dbReference type="Proteomes" id="UP000036313">
    <property type="component" value="Unassembled WGS sequence"/>
</dbReference>
<accession>A0A0J6Z715</accession>
<comment type="function">
    <text evidence="1">Iron-sulfur subunit of the cytochrome bc1 complex, an essential component of the respiratory electron transport chain required for ATP synthesis. The bc1 complex catalyzes the oxidation of menaquinol and the reduction of cytochrome c in the respiratory chain. The bc1 complex operates through a Q-cycle mechanism that couples electron transfer to generation of the proton gradient that drives ATP synthesis.</text>
</comment>
<dbReference type="InterPro" id="IPR036922">
    <property type="entry name" value="Rieske_2Fe-2S_sf"/>
</dbReference>
<dbReference type="InterPro" id="IPR005805">
    <property type="entry name" value="Rieske_Fe-S_prot_C"/>
</dbReference>
<dbReference type="PROSITE" id="PS51296">
    <property type="entry name" value="RIESKE"/>
    <property type="match status" value="1"/>
</dbReference>
<feature type="region of interest" description="Disordered" evidence="10">
    <location>
        <begin position="31"/>
        <end position="61"/>
    </location>
</feature>
<evidence type="ECO:0000256" key="6">
    <source>
        <dbReference type="ARBA" id="ARBA00023014"/>
    </source>
</evidence>
<keyword evidence="6" id="KW-0411">Iron-sulfur</keyword>
<dbReference type="AlphaFoldDB" id="A0A0J6Z715"/>
<sequence length="150" mass="14373" precursor="true">MDINAEVTRKAVLTGAGVGVAAVALAACSSGSSSESGTSSSSGSAESSGSASSGSAGTGEALTKTADVPVGSGVIVGKTVVTQPTAGDFKAFSAVCTHSGCLVNKIADGTIDCPCHGSKFSLDGAVVDGPAKKPLEPISVRVQGDSIVQG</sequence>
<dbReference type="Gene3D" id="2.102.10.10">
    <property type="entry name" value="Rieske [2Fe-2S] iron-sulphur domain"/>
    <property type="match status" value="1"/>
</dbReference>
<evidence type="ECO:0000256" key="5">
    <source>
        <dbReference type="ARBA" id="ARBA00023004"/>
    </source>
</evidence>
<comment type="caution">
    <text evidence="12">The sequence shown here is derived from an EMBL/GenBank/DDBJ whole genome shotgun (WGS) entry which is preliminary data.</text>
</comment>
<evidence type="ECO:0000256" key="8">
    <source>
        <dbReference type="ARBA" id="ARBA00029586"/>
    </source>
</evidence>
<organism evidence="12 13">
    <name type="scientific">Mycolicibacterium obuense</name>
    <dbReference type="NCBI Taxonomy" id="1807"/>
    <lineage>
        <taxon>Bacteria</taxon>
        <taxon>Bacillati</taxon>
        <taxon>Actinomycetota</taxon>
        <taxon>Actinomycetes</taxon>
        <taxon>Mycobacteriales</taxon>
        <taxon>Mycobacteriaceae</taxon>
        <taxon>Mycolicibacterium</taxon>
    </lineage>
</organism>
<protein>
    <recommendedName>
        <fullName evidence="2">Cytochrome bc1 complex Rieske iron-sulfur subunit</fullName>
    </recommendedName>
    <alternativeName>
        <fullName evidence="8">Cytochrome bc1 reductase complex subunit QcrA</fullName>
    </alternativeName>
</protein>
<proteinExistence type="predicted"/>